<sequence>MKEYKLVQLNEKAHLSREKDLNDAEIKLNSYVKKGWTLQQIVSPNDIGGALIAVLYKEVE</sequence>
<protein>
    <recommendedName>
        <fullName evidence="3">DUF4177 domain-containing protein</fullName>
    </recommendedName>
</protein>
<dbReference type="Proteomes" id="UP000266506">
    <property type="component" value="Unassembled WGS sequence"/>
</dbReference>
<evidence type="ECO:0000313" key="2">
    <source>
        <dbReference type="Proteomes" id="UP000266506"/>
    </source>
</evidence>
<dbReference type="EMBL" id="QXEV01000005">
    <property type="protein sequence ID" value="RIA77956.1"/>
    <property type="molecule type" value="Genomic_DNA"/>
</dbReference>
<reference evidence="1 2" key="1">
    <citation type="submission" date="2018-08" db="EMBL/GenBank/DDBJ databases">
        <title>Genomic Encyclopedia of Archaeal and Bacterial Type Strains, Phase II (KMG-II): from individual species to whole genera.</title>
        <authorList>
            <person name="Goeker M."/>
        </authorList>
    </citation>
    <scope>NUCLEOTIDE SEQUENCE [LARGE SCALE GENOMIC DNA]</scope>
    <source>
        <strain evidence="1 2">ATCC 27112</strain>
    </source>
</reference>
<dbReference type="RefSeq" id="WP_119015905.1">
    <property type="nucleotide sequence ID" value="NZ_QXEV01000005.1"/>
</dbReference>
<name>A0A397RZH0_9MOLU</name>
<gene>
    <name evidence="1" type="ORF">EI71_00739</name>
</gene>
<evidence type="ECO:0008006" key="3">
    <source>
        <dbReference type="Google" id="ProtNLM"/>
    </source>
</evidence>
<accession>A0A397RZH0</accession>
<evidence type="ECO:0000313" key="1">
    <source>
        <dbReference type="EMBL" id="RIA77956.1"/>
    </source>
</evidence>
<comment type="caution">
    <text evidence="1">The sequence shown here is derived from an EMBL/GenBank/DDBJ whole genome shotgun (WGS) entry which is preliminary data.</text>
</comment>
<dbReference type="AlphaFoldDB" id="A0A397RZH0"/>
<proteinExistence type="predicted"/>
<dbReference type="InParanoid" id="A0A397RZH0"/>
<organism evidence="1 2">
    <name type="scientific">Anaeroplasma bactoclasticum</name>
    <dbReference type="NCBI Taxonomy" id="2088"/>
    <lineage>
        <taxon>Bacteria</taxon>
        <taxon>Bacillati</taxon>
        <taxon>Mycoplasmatota</taxon>
        <taxon>Mollicutes</taxon>
        <taxon>Anaeroplasmatales</taxon>
        <taxon>Anaeroplasmataceae</taxon>
        <taxon>Anaeroplasma</taxon>
    </lineage>
</organism>
<keyword evidence="2" id="KW-1185">Reference proteome</keyword>